<evidence type="ECO:0000259" key="1">
    <source>
        <dbReference type="PROSITE" id="PS50846"/>
    </source>
</evidence>
<gene>
    <name evidence="2" type="ORF">ALO_09879</name>
</gene>
<name>F7NIS3_9FIRM</name>
<dbReference type="AlphaFoldDB" id="F7NIS3"/>
<dbReference type="Pfam" id="PF00403">
    <property type="entry name" value="HMA"/>
    <property type="match status" value="1"/>
</dbReference>
<evidence type="ECO:0000313" key="2">
    <source>
        <dbReference type="EMBL" id="EGO64046.1"/>
    </source>
</evidence>
<dbReference type="PROSITE" id="PS50846">
    <property type="entry name" value="HMA_2"/>
    <property type="match status" value="1"/>
</dbReference>
<dbReference type="InterPro" id="IPR006121">
    <property type="entry name" value="HMA_dom"/>
</dbReference>
<comment type="caution">
    <text evidence="2">The sequence shown here is derived from an EMBL/GenBank/DDBJ whole genome shotgun (WGS) entry which is preliminary data.</text>
</comment>
<dbReference type="CDD" id="cd00371">
    <property type="entry name" value="HMA"/>
    <property type="match status" value="1"/>
</dbReference>
<evidence type="ECO:0000313" key="3">
    <source>
        <dbReference type="Proteomes" id="UP000003240"/>
    </source>
</evidence>
<protein>
    <recommendedName>
        <fullName evidence="1">HMA domain-containing protein</fullName>
    </recommendedName>
</protein>
<dbReference type="EMBL" id="AFGF01000079">
    <property type="protein sequence ID" value="EGO64046.1"/>
    <property type="molecule type" value="Genomic_DNA"/>
</dbReference>
<dbReference type="GO" id="GO:0046872">
    <property type="term" value="F:metal ion binding"/>
    <property type="evidence" value="ECO:0007669"/>
    <property type="project" value="InterPro"/>
</dbReference>
<accession>F7NIS3</accession>
<feature type="domain" description="HMA" evidence="1">
    <location>
        <begin position="11"/>
        <end position="77"/>
    </location>
</feature>
<reference evidence="2 3" key="1">
    <citation type="journal article" date="2011" name="EMBO J.">
        <title>Structural diversity of bacterial flagellar motors.</title>
        <authorList>
            <person name="Chen S."/>
            <person name="Beeby M."/>
            <person name="Murphy G.E."/>
            <person name="Leadbetter J.R."/>
            <person name="Hendrixson D.R."/>
            <person name="Briegel A."/>
            <person name="Li Z."/>
            <person name="Shi J."/>
            <person name="Tocheva E.I."/>
            <person name="Muller A."/>
            <person name="Dobro M.J."/>
            <person name="Jensen G.J."/>
        </authorList>
    </citation>
    <scope>NUCLEOTIDE SEQUENCE [LARGE SCALE GENOMIC DNA]</scope>
    <source>
        <strain evidence="2 3">DSM 6540</strain>
    </source>
</reference>
<dbReference type="InterPro" id="IPR036163">
    <property type="entry name" value="HMA_dom_sf"/>
</dbReference>
<organism evidence="2 3">
    <name type="scientific">Acetonema longum DSM 6540</name>
    <dbReference type="NCBI Taxonomy" id="1009370"/>
    <lineage>
        <taxon>Bacteria</taxon>
        <taxon>Bacillati</taxon>
        <taxon>Bacillota</taxon>
        <taxon>Negativicutes</taxon>
        <taxon>Acetonemataceae</taxon>
        <taxon>Acetonema</taxon>
    </lineage>
</organism>
<dbReference type="STRING" id="1009370.ALO_09879"/>
<keyword evidence="3" id="KW-1185">Reference proteome</keyword>
<dbReference type="Proteomes" id="UP000003240">
    <property type="component" value="Unassembled WGS sequence"/>
</dbReference>
<sequence>MCKFCGCGPSGGNTQIKLIVNGFGNAKEVEKSLLGLPGVYHVHVHAHDGQTTVDYNPARISPSDITAKLAERGLQAVV</sequence>
<dbReference type="eggNOG" id="ENOG503355I">
    <property type="taxonomic scope" value="Bacteria"/>
</dbReference>
<proteinExistence type="predicted"/>
<dbReference type="SUPFAM" id="SSF55008">
    <property type="entry name" value="HMA, heavy metal-associated domain"/>
    <property type="match status" value="1"/>
</dbReference>
<dbReference type="OrthoDB" id="9813965at2"/>
<dbReference type="Gene3D" id="3.30.70.100">
    <property type="match status" value="1"/>
</dbReference>
<dbReference type="RefSeq" id="WP_004573254.1">
    <property type="nucleotide sequence ID" value="NZ_AFGF01000079.1"/>
</dbReference>